<evidence type="ECO:0000313" key="2">
    <source>
        <dbReference type="EMBL" id="ARW58795.1"/>
    </source>
</evidence>
<evidence type="ECO:0000313" key="3">
    <source>
        <dbReference type="Proteomes" id="UP000240568"/>
    </source>
</evidence>
<keyword evidence="3" id="KW-1185">Reference proteome</keyword>
<dbReference type="EMBL" id="KY984068">
    <property type="protein sequence ID" value="ARW58795.1"/>
    <property type="molecule type" value="Genomic_DNA"/>
</dbReference>
<accession>A0A2H4IB68</accession>
<gene>
    <name evidence="2" type="ORF">Y3_155</name>
</gene>
<organism evidence="2 3">
    <name type="scientific">Erwinia phage vB_EamM_Y3</name>
    <dbReference type="NCBI Taxonomy" id="1983553"/>
    <lineage>
        <taxon>Viruses</taxon>
        <taxon>Duplodnaviria</taxon>
        <taxon>Heunggongvirae</taxon>
        <taxon>Uroviricota</taxon>
        <taxon>Caudoviricetes</taxon>
        <taxon>Sasquatchvirus</taxon>
        <taxon>Sasquatchvirus Y3</taxon>
    </lineage>
</organism>
<sequence>MTTLNDLATALLSVTGFADDLTKDQIVRQINPVLNISCTHIIASQEPVGVVLPMNVIWLCMDVNSAFYRKFIARKNKTPSGQYQNTWEEVKNFNSFWAPQYYDPSDIGGGNDIPNASVDEYGIARLTTEPKSVGRPTFVSVTDPRNTDKRTPLPHDSMHPEKPLVEVKTVENKVNMDATVGDDGSTFVADTNVKASYGHLVATDILENNA</sequence>
<protein>
    <submittedName>
        <fullName evidence="2">Uncharacterized protein</fullName>
    </submittedName>
</protein>
<reference evidence="2 3" key="1">
    <citation type="submission" date="2017-04" db="EMBL/GenBank/DDBJ databases">
        <authorList>
            <person name="Afonso C.L."/>
            <person name="Miller P.J."/>
            <person name="Scott M.A."/>
            <person name="Spackman E."/>
            <person name="Goraichik I."/>
            <person name="Dimitrov K.M."/>
            <person name="Suarez D.L."/>
            <person name="Swayne D.E."/>
        </authorList>
    </citation>
    <scope>NUCLEOTIDE SEQUENCE [LARGE SCALE GENOMIC DNA]</scope>
</reference>
<evidence type="ECO:0000256" key="1">
    <source>
        <dbReference type="SAM" id="MobiDB-lite"/>
    </source>
</evidence>
<feature type="region of interest" description="Disordered" evidence="1">
    <location>
        <begin position="134"/>
        <end position="160"/>
    </location>
</feature>
<dbReference type="Proteomes" id="UP000240568">
    <property type="component" value="Segment"/>
</dbReference>
<name>A0A2H4IB68_9CAUD</name>
<feature type="compositionally biased region" description="Basic and acidic residues" evidence="1">
    <location>
        <begin position="145"/>
        <end position="160"/>
    </location>
</feature>
<proteinExistence type="predicted"/>